<name>A0A5B8L464_9HYPH</name>
<evidence type="ECO:0000313" key="2">
    <source>
        <dbReference type="Proteomes" id="UP000321389"/>
    </source>
</evidence>
<organism evidence="1 2">
    <name type="scientific">Nitratireductor mangrovi</name>
    <dbReference type="NCBI Taxonomy" id="2599600"/>
    <lineage>
        <taxon>Bacteria</taxon>
        <taxon>Pseudomonadati</taxon>
        <taxon>Pseudomonadota</taxon>
        <taxon>Alphaproteobacteria</taxon>
        <taxon>Hyphomicrobiales</taxon>
        <taxon>Phyllobacteriaceae</taxon>
        <taxon>Nitratireductor</taxon>
    </lineage>
</organism>
<keyword evidence="2" id="KW-1185">Reference proteome</keyword>
<dbReference type="KEGG" id="niy:FQ775_19345"/>
<dbReference type="Proteomes" id="UP000321389">
    <property type="component" value="Chromosome"/>
</dbReference>
<proteinExistence type="predicted"/>
<dbReference type="AlphaFoldDB" id="A0A5B8L464"/>
<sequence length="73" mass="8086">MNSQNVAILAPPQYPVEDILAHEKECRIALRPWVKGFLDRAESVGWDRRTVASTLMFLAAQHLSAARDPAGQA</sequence>
<evidence type="ECO:0000313" key="1">
    <source>
        <dbReference type="EMBL" id="QDZ02358.1"/>
    </source>
</evidence>
<dbReference type="EMBL" id="CP042301">
    <property type="protein sequence ID" value="QDZ02358.1"/>
    <property type="molecule type" value="Genomic_DNA"/>
</dbReference>
<reference evidence="1" key="1">
    <citation type="submission" date="2020-04" db="EMBL/GenBank/DDBJ databases">
        <title>Nitratireductor sp. nov. isolated from mangrove soil.</title>
        <authorList>
            <person name="Ye Y."/>
        </authorList>
    </citation>
    <scope>NUCLEOTIDE SEQUENCE</scope>
    <source>
        <strain evidence="1">SY7</strain>
    </source>
</reference>
<protein>
    <submittedName>
        <fullName evidence="1">Uncharacterized protein</fullName>
    </submittedName>
</protein>
<dbReference type="RefSeq" id="WP_146300995.1">
    <property type="nucleotide sequence ID" value="NZ_CP042301.2"/>
</dbReference>
<accession>A0A5B8L464</accession>
<gene>
    <name evidence="1" type="ORF">FQ775_19345</name>
</gene>
<dbReference type="OrthoDB" id="8375240at2"/>